<evidence type="ECO:0000259" key="5">
    <source>
        <dbReference type="PROSITE" id="PS51007"/>
    </source>
</evidence>
<evidence type="ECO:0000256" key="4">
    <source>
        <dbReference type="PROSITE-ProRule" id="PRU00433"/>
    </source>
</evidence>
<feature type="domain" description="Cytochrome c" evidence="5">
    <location>
        <begin position="42"/>
        <end position="128"/>
    </location>
</feature>
<accession>A0A1I0PMN1</accession>
<keyword evidence="3 4" id="KW-0408">Iron</keyword>
<name>A0A1I0PMN1_9RHOB</name>
<dbReference type="Gene3D" id="1.10.760.10">
    <property type="entry name" value="Cytochrome c-like domain"/>
    <property type="match status" value="1"/>
</dbReference>
<dbReference type="SUPFAM" id="SSF46626">
    <property type="entry name" value="Cytochrome c"/>
    <property type="match status" value="1"/>
</dbReference>
<gene>
    <name evidence="6" type="ORF">SAMN05444851_1746</name>
</gene>
<dbReference type="PROSITE" id="PS51007">
    <property type="entry name" value="CYTC"/>
    <property type="match status" value="1"/>
</dbReference>
<dbReference type="AlphaFoldDB" id="A0A1I0PMN1"/>
<dbReference type="EMBL" id="FOJB01000001">
    <property type="protein sequence ID" value="SEW15505.1"/>
    <property type="molecule type" value="Genomic_DNA"/>
</dbReference>
<dbReference type="GO" id="GO:0009055">
    <property type="term" value="F:electron transfer activity"/>
    <property type="evidence" value="ECO:0007669"/>
    <property type="project" value="InterPro"/>
</dbReference>
<evidence type="ECO:0000256" key="3">
    <source>
        <dbReference type="ARBA" id="ARBA00023004"/>
    </source>
</evidence>
<organism evidence="6 7">
    <name type="scientific">Aliiroseovarius sediminilitoris</name>
    <dbReference type="NCBI Taxonomy" id="1173584"/>
    <lineage>
        <taxon>Bacteria</taxon>
        <taxon>Pseudomonadati</taxon>
        <taxon>Pseudomonadota</taxon>
        <taxon>Alphaproteobacteria</taxon>
        <taxon>Rhodobacterales</taxon>
        <taxon>Paracoccaceae</taxon>
        <taxon>Aliiroseovarius</taxon>
    </lineage>
</organism>
<reference evidence="6 7" key="1">
    <citation type="submission" date="2016-10" db="EMBL/GenBank/DDBJ databases">
        <authorList>
            <person name="de Groot N.N."/>
        </authorList>
    </citation>
    <scope>NUCLEOTIDE SEQUENCE [LARGE SCALE GENOMIC DNA]</scope>
    <source>
        <strain evidence="6 7">DSM 29439</strain>
    </source>
</reference>
<dbReference type="Pfam" id="PF00034">
    <property type="entry name" value="Cytochrom_C"/>
    <property type="match status" value="1"/>
</dbReference>
<keyword evidence="7" id="KW-1185">Reference proteome</keyword>
<dbReference type="STRING" id="1173584.SAMN05444851_1746"/>
<protein>
    <submittedName>
        <fullName evidence="6">Cytochrome c</fullName>
    </submittedName>
</protein>
<evidence type="ECO:0000256" key="2">
    <source>
        <dbReference type="ARBA" id="ARBA00022723"/>
    </source>
</evidence>
<evidence type="ECO:0000313" key="7">
    <source>
        <dbReference type="Proteomes" id="UP000199650"/>
    </source>
</evidence>
<dbReference type="Proteomes" id="UP000199650">
    <property type="component" value="Unassembled WGS sequence"/>
</dbReference>
<dbReference type="InterPro" id="IPR009056">
    <property type="entry name" value="Cyt_c-like_dom"/>
</dbReference>
<keyword evidence="1 4" id="KW-0349">Heme</keyword>
<dbReference type="GO" id="GO:0046872">
    <property type="term" value="F:metal ion binding"/>
    <property type="evidence" value="ECO:0007669"/>
    <property type="project" value="UniProtKB-KW"/>
</dbReference>
<evidence type="ECO:0000313" key="6">
    <source>
        <dbReference type="EMBL" id="SEW15505.1"/>
    </source>
</evidence>
<keyword evidence="2 4" id="KW-0479">Metal-binding</keyword>
<sequence length="163" mass="17441">MTTPVLIFATAATFLGSVPARAESHRQDMPVTVSNSPMTGRSDAAKGRMLFASKGCVVCHSVNGVGGEDAPPLDAEFMDLPMNAVEFAARMWAGAEAMVELQRDEFGDVVNLNGAELAAIIAFAHDADEQAKFSTADIPDKVGKMMDHMEQEGAHDDMQDDHD</sequence>
<dbReference type="GO" id="GO:0020037">
    <property type="term" value="F:heme binding"/>
    <property type="evidence" value="ECO:0007669"/>
    <property type="project" value="InterPro"/>
</dbReference>
<evidence type="ECO:0000256" key="1">
    <source>
        <dbReference type="ARBA" id="ARBA00022617"/>
    </source>
</evidence>
<proteinExistence type="predicted"/>
<dbReference type="InterPro" id="IPR036909">
    <property type="entry name" value="Cyt_c-like_dom_sf"/>
</dbReference>